<dbReference type="InterPro" id="IPR010646">
    <property type="entry name" value="UPF0257"/>
</dbReference>
<dbReference type="EMBL" id="JAYMYY010000004">
    <property type="protein sequence ID" value="MEO3991253.1"/>
    <property type="molecule type" value="Genomic_DNA"/>
</dbReference>
<keyword evidence="4" id="KW-0564">Palmitate</keyword>
<keyword evidence="1" id="KW-1003">Cell membrane</keyword>
<evidence type="ECO:0000256" key="2">
    <source>
        <dbReference type="ARBA" id="ARBA00022729"/>
    </source>
</evidence>
<sequence>MILIKRDLLFGFFVVSTSVLASNSYVPVLYNFSLLYGFMPVAGAVKNLNVVIENDKGKMVYELEASLNESGCIDSMQFNDVRKKSELILKRDGRSLKGVKDWSIIVITLDEKCNIVSKTENGGFEEYNTGENGLLTATRFMGNKVSEYAYDASGRMTMTKFFSSRGVTATNVVTYSDPEHKPLDYKLINRSQYSENYTSESLCKYDKQGTPSSCDVTITYDDHPARKPLRLKVMTKATFY</sequence>
<organism evidence="6 7">
    <name type="scientific">Pseudocitrobacter cyperus</name>
    <dbReference type="NCBI Taxonomy" id="3112843"/>
    <lineage>
        <taxon>Bacteria</taxon>
        <taxon>Pseudomonadati</taxon>
        <taxon>Pseudomonadota</taxon>
        <taxon>Gammaproteobacteria</taxon>
        <taxon>Enterobacterales</taxon>
        <taxon>Enterobacteriaceae</taxon>
        <taxon>Pseudocitrobacter</taxon>
    </lineage>
</organism>
<comment type="caution">
    <text evidence="6">The sequence shown here is derived from an EMBL/GenBank/DDBJ whole genome shotgun (WGS) entry which is preliminary data.</text>
</comment>
<gene>
    <name evidence="6" type="ORF">VSR74_15705</name>
</gene>
<protein>
    <submittedName>
        <fullName evidence="6">YnfC family lipoprotein</fullName>
    </submittedName>
</protein>
<keyword evidence="5 6" id="KW-0449">Lipoprotein</keyword>
<evidence type="ECO:0000256" key="3">
    <source>
        <dbReference type="ARBA" id="ARBA00023136"/>
    </source>
</evidence>
<keyword evidence="2" id="KW-0732">Signal</keyword>
<keyword evidence="7" id="KW-1185">Reference proteome</keyword>
<accession>A0ABV0HLH7</accession>
<evidence type="ECO:0000256" key="5">
    <source>
        <dbReference type="ARBA" id="ARBA00023288"/>
    </source>
</evidence>
<evidence type="ECO:0000313" key="6">
    <source>
        <dbReference type="EMBL" id="MEO3991253.1"/>
    </source>
</evidence>
<evidence type="ECO:0000256" key="1">
    <source>
        <dbReference type="ARBA" id="ARBA00022475"/>
    </source>
</evidence>
<dbReference type="Proteomes" id="UP001444146">
    <property type="component" value="Unassembled WGS sequence"/>
</dbReference>
<evidence type="ECO:0000313" key="7">
    <source>
        <dbReference type="Proteomes" id="UP001444146"/>
    </source>
</evidence>
<name>A0ABV0HLH7_9ENTR</name>
<evidence type="ECO:0000256" key="4">
    <source>
        <dbReference type="ARBA" id="ARBA00023139"/>
    </source>
</evidence>
<reference evidence="6 7" key="1">
    <citation type="submission" date="2024-01" db="EMBL/GenBank/DDBJ databases">
        <title>Pseudocitrobacter sp. Endophytic strain Cyp-38L.</title>
        <authorList>
            <person name="Amer M.A."/>
            <person name="Hamed S.M."/>
        </authorList>
    </citation>
    <scope>NUCLEOTIDE SEQUENCE [LARGE SCALE GENOMIC DNA]</scope>
    <source>
        <strain evidence="6 7">Cyp38S</strain>
    </source>
</reference>
<keyword evidence="3" id="KW-0472">Membrane</keyword>
<proteinExistence type="predicted"/>
<dbReference type="Pfam" id="PF06788">
    <property type="entry name" value="UPF0257"/>
    <property type="match status" value="1"/>
</dbReference>
<dbReference type="RefSeq" id="WP_347795575.1">
    <property type="nucleotide sequence ID" value="NZ_JAYMYY010000004.1"/>
</dbReference>